<accession>A0A8X6KZ92</accession>
<dbReference type="EMBL" id="BMAO01013567">
    <property type="protein sequence ID" value="GFQ89706.1"/>
    <property type="molecule type" value="Genomic_DNA"/>
</dbReference>
<dbReference type="Proteomes" id="UP000887116">
    <property type="component" value="Unassembled WGS sequence"/>
</dbReference>
<dbReference type="OrthoDB" id="6435321at2759"/>
<name>A0A8X6KZ92_TRICU</name>
<proteinExistence type="predicted"/>
<sequence>CRKGGAALPLFRDLLDVHTIGHAFRSLSSSDATVSDVARAGLVSVVRKRIRVTPDLYSLAEFLNGSTSGRFTGESNDYSTVWSRARHATRRLCNKIRFEWAASEATDSLVLNIHKSPNPVSVAPSAAKIVVRILRDELEASYIAGLSSLPDQGKTIGAVSLHPASNHFIQAGHYTRFCDWNFIHRARLGVLQLNATKRFGQGNPRCRKCGYARETIPHVLNHCKIHSSAWKGRHDAIQNRIKKAIPSHLGSVTINKKFPGVTPTLIPDLVLRKKSGETVIVDFTVAFEDRYNSLVTARTNKVTKYQPILESLRATGGPAFLDAIVVGSLVPGSRERFRSSSFGDLQELLHLDAEAHLFRCDQASCWPPWSPYSTLMWRLRLLSRGKLLPPRVGFYATMRTPHPYTLSPKLRFWVLLDQTHENLFYLGLWLIFNHDFLSASDPSGSEASIFRRFFCPIIQIM</sequence>
<dbReference type="AlphaFoldDB" id="A0A8X6KZ92"/>
<evidence type="ECO:0000313" key="1">
    <source>
        <dbReference type="EMBL" id="GFQ89706.1"/>
    </source>
</evidence>
<evidence type="ECO:0000313" key="2">
    <source>
        <dbReference type="Proteomes" id="UP000887116"/>
    </source>
</evidence>
<feature type="non-terminal residue" evidence="1">
    <location>
        <position position="1"/>
    </location>
</feature>
<organism evidence="1 2">
    <name type="scientific">Trichonephila clavata</name>
    <name type="common">Joro spider</name>
    <name type="synonym">Nephila clavata</name>
    <dbReference type="NCBI Taxonomy" id="2740835"/>
    <lineage>
        <taxon>Eukaryota</taxon>
        <taxon>Metazoa</taxon>
        <taxon>Ecdysozoa</taxon>
        <taxon>Arthropoda</taxon>
        <taxon>Chelicerata</taxon>
        <taxon>Arachnida</taxon>
        <taxon>Araneae</taxon>
        <taxon>Araneomorphae</taxon>
        <taxon>Entelegynae</taxon>
        <taxon>Araneoidea</taxon>
        <taxon>Nephilidae</taxon>
        <taxon>Trichonephila</taxon>
    </lineage>
</organism>
<protein>
    <recommendedName>
        <fullName evidence="3">Reverse transcriptase</fullName>
    </recommendedName>
</protein>
<gene>
    <name evidence="1" type="primary">Dyak GE18776</name>
    <name evidence="1" type="ORF">TNCT_357881</name>
</gene>
<evidence type="ECO:0008006" key="3">
    <source>
        <dbReference type="Google" id="ProtNLM"/>
    </source>
</evidence>
<reference evidence="1" key="1">
    <citation type="submission" date="2020-07" db="EMBL/GenBank/DDBJ databases">
        <title>Multicomponent nature underlies the extraordinary mechanical properties of spider dragline silk.</title>
        <authorList>
            <person name="Kono N."/>
            <person name="Nakamura H."/>
            <person name="Mori M."/>
            <person name="Yoshida Y."/>
            <person name="Ohtoshi R."/>
            <person name="Malay A.D."/>
            <person name="Moran D.A.P."/>
            <person name="Tomita M."/>
            <person name="Numata K."/>
            <person name="Arakawa K."/>
        </authorList>
    </citation>
    <scope>NUCLEOTIDE SEQUENCE</scope>
</reference>
<keyword evidence="2" id="KW-1185">Reference proteome</keyword>
<comment type="caution">
    <text evidence="1">The sequence shown here is derived from an EMBL/GenBank/DDBJ whole genome shotgun (WGS) entry which is preliminary data.</text>
</comment>